<dbReference type="SUPFAM" id="SSF53474">
    <property type="entry name" value="alpha/beta-Hydrolases"/>
    <property type="match status" value="1"/>
</dbReference>
<gene>
    <name evidence="1" type="ORF">JY572_15530</name>
</gene>
<accession>A0ABX7NM91</accession>
<dbReference type="PANTHER" id="PTHR37946">
    <property type="entry name" value="SLL1969 PROTEIN"/>
    <property type="match status" value="1"/>
</dbReference>
<name>A0ABX7NM91_9BACT</name>
<dbReference type="EMBL" id="CP071091">
    <property type="protein sequence ID" value="QSQ17378.1"/>
    <property type="molecule type" value="Genomic_DNA"/>
</dbReference>
<protein>
    <submittedName>
        <fullName evidence="1">Lipase</fullName>
    </submittedName>
</protein>
<evidence type="ECO:0000313" key="2">
    <source>
        <dbReference type="Proteomes" id="UP000663090"/>
    </source>
</evidence>
<evidence type="ECO:0000313" key="1">
    <source>
        <dbReference type="EMBL" id="QSQ17378.1"/>
    </source>
</evidence>
<dbReference type="Pfam" id="PF02089">
    <property type="entry name" value="Palm_thioest"/>
    <property type="match status" value="1"/>
</dbReference>
<dbReference type="InterPro" id="IPR029058">
    <property type="entry name" value="AB_hydrolase_fold"/>
</dbReference>
<dbReference type="Proteomes" id="UP000663090">
    <property type="component" value="Chromosome"/>
</dbReference>
<dbReference type="PANTHER" id="PTHR37946:SF1">
    <property type="entry name" value="SLL1969 PROTEIN"/>
    <property type="match status" value="1"/>
</dbReference>
<organism evidence="1 2">
    <name type="scientific">Myxococcus landrumensis</name>
    <dbReference type="NCBI Taxonomy" id="2813577"/>
    <lineage>
        <taxon>Bacteria</taxon>
        <taxon>Pseudomonadati</taxon>
        <taxon>Myxococcota</taxon>
        <taxon>Myxococcia</taxon>
        <taxon>Myxococcales</taxon>
        <taxon>Cystobacterineae</taxon>
        <taxon>Myxococcaceae</taxon>
        <taxon>Myxococcus</taxon>
    </lineage>
</organism>
<sequence length="217" mass="23714">MRESSAAALAVRLAPVEQRAPVLFVHGLGDDASAFDALRQRLEHEGWPHLHALSLAPNDGSESLSVLARQVAHEAQALRARTGARRVDVVAFSMGALVTRYWVQLLGGRLMVRRFISISGPHGGSALAFLARGKGITQMRPGSRLLRALERDTHPWGNTEVHSFWSPWDLMIVPASSSRLPGACERVFPVLFHPWMLTDGRVHDAVVDVLGSPSVAR</sequence>
<keyword evidence="2" id="KW-1185">Reference proteome</keyword>
<proteinExistence type="predicted"/>
<reference evidence="1 2" key="1">
    <citation type="submission" date="2021-02" db="EMBL/GenBank/DDBJ databases">
        <title>De Novo genome assembly of isolated myxobacteria.</title>
        <authorList>
            <person name="Stevens D.C."/>
        </authorList>
    </citation>
    <scope>NUCLEOTIDE SEQUENCE [LARGE SCALE GENOMIC DNA]</scope>
    <source>
        <strain evidence="1 2">SCHIC003</strain>
    </source>
</reference>
<dbReference type="Gene3D" id="3.40.50.1820">
    <property type="entry name" value="alpha/beta hydrolase"/>
    <property type="match status" value="1"/>
</dbReference>